<feature type="transmembrane region" description="Helical" evidence="6">
    <location>
        <begin position="195"/>
        <end position="219"/>
    </location>
</feature>
<feature type="transmembrane region" description="Helical" evidence="6">
    <location>
        <begin position="225"/>
        <end position="245"/>
    </location>
</feature>
<feature type="transmembrane region" description="Helical" evidence="6">
    <location>
        <begin position="161"/>
        <end position="183"/>
    </location>
</feature>
<feature type="transmembrane region" description="Helical" evidence="6">
    <location>
        <begin position="70"/>
        <end position="96"/>
    </location>
</feature>
<evidence type="ECO:0000256" key="3">
    <source>
        <dbReference type="ARBA" id="ARBA00022989"/>
    </source>
</evidence>
<keyword evidence="9" id="KW-1185">Reference proteome</keyword>
<dbReference type="PhylomeDB" id="A0A0A2KS51"/>
<feature type="transmembrane region" description="Helical" evidence="6">
    <location>
        <begin position="334"/>
        <end position="353"/>
    </location>
</feature>
<evidence type="ECO:0000256" key="4">
    <source>
        <dbReference type="ARBA" id="ARBA00023136"/>
    </source>
</evidence>
<dbReference type="HOGENOM" id="CLU_000960_22_0_1"/>
<accession>A0A0A2KS51</accession>
<feature type="compositionally biased region" description="Basic and acidic residues" evidence="5">
    <location>
        <begin position="26"/>
        <end position="36"/>
    </location>
</feature>
<keyword evidence="2 6" id="KW-0812">Transmembrane</keyword>
<dbReference type="EMBL" id="JQGA01001021">
    <property type="protein sequence ID" value="KGO70652.1"/>
    <property type="molecule type" value="Genomic_DNA"/>
</dbReference>
<dbReference type="PROSITE" id="PS50850">
    <property type="entry name" value="MFS"/>
    <property type="match status" value="1"/>
</dbReference>
<dbReference type="PANTHER" id="PTHR23501">
    <property type="entry name" value="MAJOR FACILITATOR SUPERFAMILY"/>
    <property type="match status" value="1"/>
</dbReference>
<feature type="compositionally biased region" description="Basic and acidic residues" evidence="5">
    <location>
        <begin position="1"/>
        <end position="10"/>
    </location>
</feature>
<feature type="transmembrane region" description="Helical" evidence="6">
    <location>
        <begin position="541"/>
        <end position="560"/>
    </location>
</feature>
<dbReference type="InterPro" id="IPR011701">
    <property type="entry name" value="MFS"/>
</dbReference>
<gene>
    <name evidence="8" type="ORF">PITC_055430</name>
</gene>
<feature type="region of interest" description="Disordered" evidence="5">
    <location>
        <begin position="1"/>
        <end position="59"/>
    </location>
</feature>
<feature type="transmembrane region" description="Helical" evidence="6">
    <location>
        <begin position="402"/>
        <end position="419"/>
    </location>
</feature>
<protein>
    <submittedName>
        <fullName evidence="8">Major facilitator superfamily domain, general substrate transporter</fullName>
    </submittedName>
</protein>
<comment type="caution">
    <text evidence="8">The sequence shown here is derived from an EMBL/GenBank/DDBJ whole genome shotgun (WGS) entry which is preliminary data.</text>
</comment>
<feature type="domain" description="Major facilitator superfamily (MFS) profile" evidence="7">
    <location>
        <begin position="71"/>
        <end position="565"/>
    </location>
</feature>
<organism evidence="8 9">
    <name type="scientific">Penicillium italicum</name>
    <name type="common">Blue mold</name>
    <dbReference type="NCBI Taxonomy" id="40296"/>
    <lineage>
        <taxon>Eukaryota</taxon>
        <taxon>Fungi</taxon>
        <taxon>Dikarya</taxon>
        <taxon>Ascomycota</taxon>
        <taxon>Pezizomycotina</taxon>
        <taxon>Eurotiomycetes</taxon>
        <taxon>Eurotiomycetidae</taxon>
        <taxon>Eurotiales</taxon>
        <taxon>Aspergillaceae</taxon>
        <taxon>Penicillium</taxon>
    </lineage>
</organism>
<evidence type="ECO:0000259" key="7">
    <source>
        <dbReference type="PROSITE" id="PS50850"/>
    </source>
</evidence>
<dbReference type="GO" id="GO:0005886">
    <property type="term" value="C:plasma membrane"/>
    <property type="evidence" value="ECO:0007669"/>
    <property type="project" value="TreeGrafter"/>
</dbReference>
<feature type="compositionally biased region" description="Polar residues" evidence="5">
    <location>
        <begin position="37"/>
        <end position="47"/>
    </location>
</feature>
<evidence type="ECO:0000256" key="6">
    <source>
        <dbReference type="SAM" id="Phobius"/>
    </source>
</evidence>
<feature type="transmembrane region" description="Helical" evidence="6">
    <location>
        <begin position="465"/>
        <end position="483"/>
    </location>
</feature>
<evidence type="ECO:0000256" key="5">
    <source>
        <dbReference type="SAM" id="MobiDB-lite"/>
    </source>
</evidence>
<keyword evidence="3 6" id="KW-1133">Transmembrane helix</keyword>
<dbReference type="OMA" id="QTIFYTM"/>
<evidence type="ECO:0000313" key="9">
    <source>
        <dbReference type="Proteomes" id="UP000030104"/>
    </source>
</evidence>
<comment type="subcellular location">
    <subcellularLocation>
        <location evidence="1">Membrane</location>
        <topology evidence="1">Multi-pass membrane protein</topology>
    </subcellularLocation>
</comment>
<reference evidence="8 9" key="1">
    <citation type="journal article" date="2015" name="Mol. Plant Microbe Interact.">
        <title>Genome, transcriptome, and functional analyses of Penicillium expansum provide new insights into secondary metabolism and pathogenicity.</title>
        <authorList>
            <person name="Ballester A.R."/>
            <person name="Marcet-Houben M."/>
            <person name="Levin E."/>
            <person name="Sela N."/>
            <person name="Selma-Lazaro C."/>
            <person name="Carmona L."/>
            <person name="Wisniewski M."/>
            <person name="Droby S."/>
            <person name="Gonzalez-Candelas L."/>
            <person name="Gabaldon T."/>
        </authorList>
    </citation>
    <scope>NUCLEOTIDE SEQUENCE [LARGE SCALE GENOMIC DNA]</scope>
    <source>
        <strain evidence="8 9">PHI-1</strain>
    </source>
</reference>
<evidence type="ECO:0000256" key="1">
    <source>
        <dbReference type="ARBA" id="ARBA00004141"/>
    </source>
</evidence>
<feature type="transmembrane region" description="Helical" evidence="6">
    <location>
        <begin position="265"/>
        <end position="285"/>
    </location>
</feature>
<proteinExistence type="predicted"/>
<dbReference type="Pfam" id="PF07690">
    <property type="entry name" value="MFS_1"/>
    <property type="match status" value="1"/>
</dbReference>
<dbReference type="OrthoDB" id="4139357at2759"/>
<dbReference type="Proteomes" id="UP000030104">
    <property type="component" value="Unassembled WGS sequence"/>
</dbReference>
<dbReference type="SUPFAM" id="SSF103473">
    <property type="entry name" value="MFS general substrate transporter"/>
    <property type="match status" value="1"/>
</dbReference>
<dbReference type="InterPro" id="IPR036259">
    <property type="entry name" value="MFS_trans_sf"/>
</dbReference>
<dbReference type="Gene3D" id="1.20.1250.20">
    <property type="entry name" value="MFS general substrate transporter like domains"/>
    <property type="match status" value="1"/>
</dbReference>
<sequence>MDHPKADISPHTEISPATIPNPQESDLERNPEKSQEAEISTATQGLHNSEERDGVDNTATTPGKSLSFKLALVGLAVTLFVFQVDATCLGIALPTIAGELKGSSLESFWANLAYTLCGLVTQPVWASVSNAFGRKPPLYTLMGLFFIGSIVFATAQEMSTIIVGRVLQGLGGGGIDLLVMVILTDMTTLGERSKYLGLLAIPSAVGNIMGPVLGALFSTYATWRWIGWINLLILGIGAPLVFFFLNLRPVPLDATLAQNLSRLDWIGMALVVIGITIFIVPLSWAGSLFPWVSWQTLLPLLLGVAVLVMFVFYEAKPAAPIIPHRIFHSKTGNLTLVGGFLHGMVMVPLLQYLPLLYQSVELQTAISSAICLLPTVIISVLVAAVSMMVVPLFGGYTWLLRLSWVILTLGTGFLALFNVRSSESMRYGLPILWGQGVALLRLNILPMQASVKNAEDTSLAMGQFLSIRLFGGLIGLTISSAIFNNIFSASISKTIIQPTGPLAPLKDASNAINFIGELRSLEVSSTALDQVLRVYLDCFRAIFYTMTGLSGLGLVTSMFLDEIALKGQDLGNQRFEE</sequence>
<dbReference type="PANTHER" id="PTHR23501:SF156">
    <property type="entry name" value="TRANSPORTER, PUTATIVE-RELATED"/>
    <property type="match status" value="1"/>
</dbReference>
<feature type="transmembrane region" description="Helical" evidence="6">
    <location>
        <begin position="365"/>
        <end position="390"/>
    </location>
</feature>
<dbReference type="AlphaFoldDB" id="A0A0A2KS51"/>
<dbReference type="PRINTS" id="PR01036">
    <property type="entry name" value="TCRTETB"/>
</dbReference>
<feature type="transmembrane region" description="Helical" evidence="6">
    <location>
        <begin position="291"/>
        <end position="313"/>
    </location>
</feature>
<feature type="transmembrane region" description="Helical" evidence="6">
    <location>
        <begin position="108"/>
        <end position="126"/>
    </location>
</feature>
<feature type="transmembrane region" description="Helical" evidence="6">
    <location>
        <begin position="138"/>
        <end position="155"/>
    </location>
</feature>
<keyword evidence="4 6" id="KW-0472">Membrane</keyword>
<dbReference type="InterPro" id="IPR020846">
    <property type="entry name" value="MFS_dom"/>
</dbReference>
<dbReference type="STRING" id="40296.A0A0A2KS51"/>
<name>A0A0A2KS51_PENIT</name>
<dbReference type="GO" id="GO:0022857">
    <property type="term" value="F:transmembrane transporter activity"/>
    <property type="evidence" value="ECO:0007669"/>
    <property type="project" value="InterPro"/>
</dbReference>
<evidence type="ECO:0000256" key="2">
    <source>
        <dbReference type="ARBA" id="ARBA00022692"/>
    </source>
</evidence>
<evidence type="ECO:0000313" key="8">
    <source>
        <dbReference type="EMBL" id="KGO70652.1"/>
    </source>
</evidence>